<keyword evidence="3" id="KW-1185">Reference proteome</keyword>
<feature type="compositionally biased region" description="Polar residues" evidence="1">
    <location>
        <begin position="7"/>
        <end position="16"/>
    </location>
</feature>
<name>A0A9X4HFL2_9PSED</name>
<gene>
    <name evidence="2" type="ORF">M5G27_27440</name>
</gene>
<organism evidence="2 3">
    <name type="scientific">Pseudomonas shahriarae</name>
    <dbReference type="NCBI Taxonomy" id="2745512"/>
    <lineage>
        <taxon>Bacteria</taxon>
        <taxon>Pseudomonadati</taxon>
        <taxon>Pseudomonadota</taxon>
        <taxon>Gammaproteobacteria</taxon>
        <taxon>Pseudomonadales</taxon>
        <taxon>Pseudomonadaceae</taxon>
        <taxon>Pseudomonas</taxon>
    </lineage>
</organism>
<dbReference type="Proteomes" id="UP001148185">
    <property type="component" value="Unassembled WGS sequence"/>
</dbReference>
<accession>A0A9X4HFL2</accession>
<dbReference type="AlphaFoldDB" id="A0A9X4HFL2"/>
<feature type="region of interest" description="Disordered" evidence="1">
    <location>
        <begin position="1"/>
        <end position="61"/>
    </location>
</feature>
<reference evidence="2 3" key="1">
    <citation type="submission" date="2022-05" db="EMBL/GenBank/DDBJ databases">
        <title>Novel Pseudomonas spp. Isolated from a Rainbow Trout Aquaculture Facility.</title>
        <authorList>
            <person name="Testerman T."/>
            <person name="Graf J."/>
        </authorList>
    </citation>
    <scope>NUCLEOTIDE SEQUENCE [LARGE SCALE GENOMIC DNA]</scope>
    <source>
        <strain evidence="2 3">ID1042</strain>
    </source>
</reference>
<evidence type="ECO:0000313" key="2">
    <source>
        <dbReference type="EMBL" id="MDD1011207.1"/>
    </source>
</evidence>
<protein>
    <submittedName>
        <fullName evidence="2">Uncharacterized protein</fullName>
    </submittedName>
</protein>
<feature type="compositionally biased region" description="Low complexity" evidence="1">
    <location>
        <begin position="17"/>
        <end position="29"/>
    </location>
</feature>
<comment type="caution">
    <text evidence="2">The sequence shown here is derived from an EMBL/GenBank/DDBJ whole genome shotgun (WGS) entry which is preliminary data.</text>
</comment>
<evidence type="ECO:0000313" key="3">
    <source>
        <dbReference type="Proteomes" id="UP001148185"/>
    </source>
</evidence>
<feature type="region of interest" description="Disordered" evidence="1">
    <location>
        <begin position="236"/>
        <end position="313"/>
    </location>
</feature>
<proteinExistence type="predicted"/>
<evidence type="ECO:0000256" key="1">
    <source>
        <dbReference type="SAM" id="MobiDB-lite"/>
    </source>
</evidence>
<dbReference type="RefSeq" id="WP_273878250.1">
    <property type="nucleotide sequence ID" value="NZ_JAMDHA010000038.1"/>
</dbReference>
<sequence>MLKPTKKINTSNIDNTSSASKAANSSNAATRAHNQLADLSINTPDADAARRASTDTSIETPHSSAVIITDIPGSPARAATLTVESAINMITWPKERLDELVPFRGNSGLFTSNDGTLFADLKGLGKTMVERNSQGEYQVPFPFVPGVPGPILARIDGEPHWRIERPGWVRKAAQTPPREIAPAFEFLSPELAKLLEPARPQDGLRYDKTGRTYADIADEGTVLIRKNSDGEYQASDFNERFASGPSVERIPGTDLWRRIPERQSSPQSPRLYIHESPDTDTDTGTRPAKRPRLEESAEPSGPAEGLDTAPRVSRETVESPYYWMQWGHYDGPPPGPSTKLGGFDYAIVPPGSAADRLPRMIFLQNPESPISRFDEFERVMRETPALQPAAIYRYSNDPLEVRPAQKLFHKPLSQSVAERFTDFSEGTAQTVAKTLFERADNSAQITSTGLHHIYQVLTQWNWRATSGVPPLGDPMLMLREAPRVEHNGRTLLPLTAAPDAPLHSLTFDPQRFPEDWSYYLRTLSNQALKQLTGGLLVRAGYDVFPLTPHHQRPTLVFRGPASDDVFILKLGVVEGNAIALHTQAGTELLDPALPASIGQPAYAAVQAAHAKNQLIWLLGGVLNVRSKPESVFIIRER</sequence>
<dbReference type="EMBL" id="JAMDHA010000038">
    <property type="protein sequence ID" value="MDD1011207.1"/>
    <property type="molecule type" value="Genomic_DNA"/>
</dbReference>